<evidence type="ECO:0000313" key="3">
    <source>
        <dbReference type="Proteomes" id="UP000635477"/>
    </source>
</evidence>
<evidence type="ECO:0000256" key="1">
    <source>
        <dbReference type="SAM" id="MobiDB-lite"/>
    </source>
</evidence>
<sequence>MAARPKDPGLGQKSLDDIVLQDMIKEEIKDIIVQDLIDDESEDSGRLEIAALAALLLARRNEDSGSSDYYDSSYEYYDEDEEEEDGFWDGSVSQMKKSELEPEPISRKRGVPPDETPCPAPKDEPQAQPRKRQRVDSPAEAENSSLVEHRPAPGKTIKIRVPSSENWQQSYNFQHNNSHLHPVLQESLHTARISLLHPAAQRFLLRMNCDAVGATDLAEAVVDMGIRFSKVANDEEYDIVFDDIDIEHSRSVTYTPAVAYTARVEALRHLFFWKRVQIVTGRPIPPDPHGPMREERRREREKKEQERRAKENGKIPGPLLSQAGVPANRKPVGMLKASSIKEIDEKTKLPLDERVRKWLSDVVSSESKG</sequence>
<accession>A0A8H4XIU8</accession>
<keyword evidence="3" id="KW-1185">Reference proteome</keyword>
<feature type="compositionally biased region" description="Basic and acidic residues" evidence="1">
    <location>
        <begin position="290"/>
        <end position="313"/>
    </location>
</feature>
<comment type="caution">
    <text evidence="2">The sequence shown here is derived from an EMBL/GenBank/DDBJ whole genome shotgun (WGS) entry which is preliminary data.</text>
</comment>
<evidence type="ECO:0000313" key="2">
    <source>
        <dbReference type="EMBL" id="KAF4976990.1"/>
    </source>
</evidence>
<feature type="compositionally biased region" description="Low complexity" evidence="1">
    <location>
        <begin position="61"/>
        <end position="75"/>
    </location>
</feature>
<protein>
    <submittedName>
        <fullName evidence="2">Uncharacterized protein</fullName>
    </submittedName>
</protein>
<dbReference type="OrthoDB" id="5096014at2759"/>
<reference evidence="2" key="1">
    <citation type="journal article" date="2020" name="BMC Genomics">
        <title>Correction to: Identification and distribution of gene clusters required for synthesis of sphingolipid metabolism inhibitors in diverse species of the filamentous fungus Fusarium.</title>
        <authorList>
            <person name="Kim H.S."/>
            <person name="Lohmar J.M."/>
            <person name="Busman M."/>
            <person name="Brown D.W."/>
            <person name="Naumann T.A."/>
            <person name="Divon H.H."/>
            <person name="Lysoe E."/>
            <person name="Uhlig S."/>
            <person name="Proctor R.H."/>
        </authorList>
    </citation>
    <scope>NUCLEOTIDE SEQUENCE</scope>
    <source>
        <strain evidence="2">NRRL 22465</strain>
    </source>
</reference>
<proteinExistence type="predicted"/>
<name>A0A8H4XIU8_9HYPO</name>
<gene>
    <name evidence="2" type="ORF">FZEAL_6410</name>
</gene>
<dbReference type="EMBL" id="JABEYC010000468">
    <property type="protein sequence ID" value="KAF4976990.1"/>
    <property type="molecule type" value="Genomic_DNA"/>
</dbReference>
<dbReference type="Proteomes" id="UP000635477">
    <property type="component" value="Unassembled WGS sequence"/>
</dbReference>
<feature type="region of interest" description="Disordered" evidence="1">
    <location>
        <begin position="283"/>
        <end position="334"/>
    </location>
</feature>
<feature type="compositionally biased region" description="Basic and acidic residues" evidence="1">
    <location>
        <begin position="96"/>
        <end position="106"/>
    </location>
</feature>
<feature type="region of interest" description="Disordered" evidence="1">
    <location>
        <begin position="61"/>
        <end position="156"/>
    </location>
</feature>
<dbReference type="AlphaFoldDB" id="A0A8H4XIU8"/>
<feature type="compositionally biased region" description="Acidic residues" evidence="1">
    <location>
        <begin position="76"/>
        <end position="87"/>
    </location>
</feature>
<reference evidence="2" key="2">
    <citation type="submission" date="2020-05" db="EMBL/GenBank/DDBJ databases">
        <authorList>
            <person name="Kim H.-S."/>
            <person name="Proctor R.H."/>
            <person name="Brown D.W."/>
        </authorList>
    </citation>
    <scope>NUCLEOTIDE SEQUENCE</scope>
    <source>
        <strain evidence="2">NRRL 22465</strain>
    </source>
</reference>
<organism evidence="2 3">
    <name type="scientific">Fusarium zealandicum</name>
    <dbReference type="NCBI Taxonomy" id="1053134"/>
    <lineage>
        <taxon>Eukaryota</taxon>
        <taxon>Fungi</taxon>
        <taxon>Dikarya</taxon>
        <taxon>Ascomycota</taxon>
        <taxon>Pezizomycotina</taxon>
        <taxon>Sordariomycetes</taxon>
        <taxon>Hypocreomycetidae</taxon>
        <taxon>Hypocreales</taxon>
        <taxon>Nectriaceae</taxon>
        <taxon>Fusarium</taxon>
        <taxon>Fusarium staphyleae species complex</taxon>
    </lineage>
</organism>